<dbReference type="InterPro" id="IPR002156">
    <property type="entry name" value="RNaseH_domain"/>
</dbReference>
<dbReference type="SUPFAM" id="SSF53098">
    <property type="entry name" value="Ribonuclease H-like"/>
    <property type="match status" value="1"/>
</dbReference>
<accession>A0ABN4UZ93</accession>
<sequence length="145" mass="17011">MYIYVDGSYYQELSIAGYAFCIVDEDKEIFTKSGAIILKNANSVVAELVAVINALRYCERNNITNVTIVHDYNEIPMFATAYRKTKNRKINSYIYELKRLYNKLDVSFKKVKAHKNDEFNNLVDKLSRESVEKFLVKQLKRKFSR</sequence>
<evidence type="ECO:0000259" key="1">
    <source>
        <dbReference type="PROSITE" id="PS50879"/>
    </source>
</evidence>
<name>A0ABN4UZ93_9BACT</name>
<dbReference type="Pfam" id="PF00075">
    <property type="entry name" value="RNase_H"/>
    <property type="match status" value="1"/>
</dbReference>
<protein>
    <submittedName>
        <fullName evidence="2">Ribonuclease H</fullName>
    </submittedName>
</protein>
<dbReference type="InterPro" id="IPR036397">
    <property type="entry name" value="RNaseH_sf"/>
</dbReference>
<dbReference type="RefSeq" id="WP_012057879.1">
    <property type="nucleotide sequence ID" value="NZ_CP007389.1"/>
</dbReference>
<organism evidence="2 3">
    <name type="scientific">Thermosipho melanesiensis</name>
    <dbReference type="NCBI Taxonomy" id="46541"/>
    <lineage>
        <taxon>Bacteria</taxon>
        <taxon>Thermotogati</taxon>
        <taxon>Thermotogota</taxon>
        <taxon>Thermotogae</taxon>
        <taxon>Thermotogales</taxon>
        <taxon>Fervidobacteriaceae</taxon>
        <taxon>Thermosipho</taxon>
    </lineage>
</organism>
<dbReference type="Gene3D" id="3.30.420.10">
    <property type="entry name" value="Ribonuclease H-like superfamily/Ribonuclease H"/>
    <property type="match status" value="1"/>
</dbReference>
<gene>
    <name evidence="2" type="ORF">BW47_08875</name>
</gene>
<keyword evidence="3" id="KW-1185">Reference proteome</keyword>
<feature type="domain" description="RNase H type-1" evidence="1">
    <location>
        <begin position="1"/>
        <end position="132"/>
    </location>
</feature>
<evidence type="ECO:0000313" key="2">
    <source>
        <dbReference type="EMBL" id="APT74566.1"/>
    </source>
</evidence>
<evidence type="ECO:0000313" key="3">
    <source>
        <dbReference type="Proteomes" id="UP000185490"/>
    </source>
</evidence>
<proteinExistence type="predicted"/>
<dbReference type="PROSITE" id="PS50879">
    <property type="entry name" value="RNASE_H_1"/>
    <property type="match status" value="1"/>
</dbReference>
<reference evidence="2 3" key="1">
    <citation type="submission" date="2014-02" db="EMBL/GenBank/DDBJ databases">
        <title>Diversity of Thermotogales isolates from hydrothermal vents.</title>
        <authorList>
            <person name="Haverkamp T.H.A."/>
            <person name="Lossouarn J."/>
            <person name="Geslin C."/>
            <person name="Nesbo C.L."/>
        </authorList>
    </citation>
    <scope>NUCLEOTIDE SEQUENCE [LARGE SCALE GENOMIC DNA]</scope>
    <source>
        <strain evidence="2 3">431</strain>
    </source>
</reference>
<dbReference type="InterPro" id="IPR012337">
    <property type="entry name" value="RNaseH-like_sf"/>
</dbReference>
<dbReference type="Proteomes" id="UP000185490">
    <property type="component" value="Chromosome"/>
</dbReference>
<dbReference type="EMBL" id="CP007389">
    <property type="protein sequence ID" value="APT74566.1"/>
    <property type="molecule type" value="Genomic_DNA"/>
</dbReference>